<feature type="region of interest" description="Disordered" evidence="1">
    <location>
        <begin position="92"/>
        <end position="126"/>
    </location>
</feature>
<proteinExistence type="predicted"/>
<evidence type="ECO:0000256" key="1">
    <source>
        <dbReference type="SAM" id="MobiDB-lite"/>
    </source>
</evidence>
<keyword evidence="2" id="KW-1133">Transmembrane helix</keyword>
<evidence type="ECO:0000313" key="3">
    <source>
        <dbReference type="EMBL" id="KAJ4837873.1"/>
    </source>
</evidence>
<accession>A0A9Q0FU30</accession>
<keyword evidence="4" id="KW-1185">Reference proteome</keyword>
<name>A0A9Q0FU30_9ROSI</name>
<evidence type="ECO:0000313" key="4">
    <source>
        <dbReference type="Proteomes" id="UP001141552"/>
    </source>
</evidence>
<gene>
    <name evidence="3" type="ORF">Tsubulata_019773</name>
</gene>
<feature type="transmembrane region" description="Helical" evidence="2">
    <location>
        <begin position="152"/>
        <end position="172"/>
    </location>
</feature>
<keyword evidence="2" id="KW-0472">Membrane</keyword>
<comment type="caution">
    <text evidence="3">The sequence shown here is derived from an EMBL/GenBank/DDBJ whole genome shotgun (WGS) entry which is preliminary data.</text>
</comment>
<dbReference type="Proteomes" id="UP001141552">
    <property type="component" value="Unassembled WGS sequence"/>
</dbReference>
<organism evidence="3 4">
    <name type="scientific">Turnera subulata</name>
    <dbReference type="NCBI Taxonomy" id="218843"/>
    <lineage>
        <taxon>Eukaryota</taxon>
        <taxon>Viridiplantae</taxon>
        <taxon>Streptophyta</taxon>
        <taxon>Embryophyta</taxon>
        <taxon>Tracheophyta</taxon>
        <taxon>Spermatophyta</taxon>
        <taxon>Magnoliopsida</taxon>
        <taxon>eudicotyledons</taxon>
        <taxon>Gunneridae</taxon>
        <taxon>Pentapetalae</taxon>
        <taxon>rosids</taxon>
        <taxon>fabids</taxon>
        <taxon>Malpighiales</taxon>
        <taxon>Passifloraceae</taxon>
        <taxon>Turnera</taxon>
    </lineage>
</organism>
<dbReference type="EMBL" id="JAKUCV010003719">
    <property type="protein sequence ID" value="KAJ4837873.1"/>
    <property type="molecule type" value="Genomic_DNA"/>
</dbReference>
<evidence type="ECO:0000256" key="2">
    <source>
        <dbReference type="SAM" id="Phobius"/>
    </source>
</evidence>
<protein>
    <submittedName>
        <fullName evidence="3">Uncharacterized protein</fullName>
    </submittedName>
</protein>
<sequence>TGPETTSIALSFFHPSFPSLSPSPSNLLPPLLFFLPSSLPPPPQTAGPPPWIVFTSRRSRDTTTADLLFSANSRRPSLASATRYRRRRSRPLLVHAPPSTSRSPLFSELEPPRTGGRNPCSSADGTNIAAGPLLGSPSRVVWGLAVMSPVDAWGVMLMVGMVVIVVGCGCVADDEQLLRSGIFGLREQ</sequence>
<keyword evidence="2" id="KW-0812">Transmembrane</keyword>
<feature type="non-terminal residue" evidence="3">
    <location>
        <position position="1"/>
    </location>
</feature>
<dbReference type="AlphaFoldDB" id="A0A9Q0FU30"/>
<reference evidence="3" key="1">
    <citation type="submission" date="2022-02" db="EMBL/GenBank/DDBJ databases">
        <authorList>
            <person name="Henning P.M."/>
            <person name="McCubbin A.G."/>
            <person name="Shore J.S."/>
        </authorList>
    </citation>
    <scope>NUCLEOTIDE SEQUENCE</scope>
    <source>
        <strain evidence="3">F60SS</strain>
        <tissue evidence="3">Leaves</tissue>
    </source>
</reference>
<reference evidence="3" key="2">
    <citation type="journal article" date="2023" name="Plants (Basel)">
        <title>Annotation of the Turnera subulata (Passifloraceae) Draft Genome Reveals the S-Locus Evolved after the Divergence of Turneroideae from Passifloroideae in a Stepwise Manner.</title>
        <authorList>
            <person name="Henning P.M."/>
            <person name="Roalson E.H."/>
            <person name="Mir W."/>
            <person name="McCubbin A.G."/>
            <person name="Shore J.S."/>
        </authorList>
    </citation>
    <scope>NUCLEOTIDE SEQUENCE</scope>
    <source>
        <strain evidence="3">F60SS</strain>
    </source>
</reference>